<proteinExistence type="inferred from homology"/>
<evidence type="ECO:0000313" key="13">
    <source>
        <dbReference type="EMBL" id="ACB94912.1"/>
    </source>
</evidence>
<dbReference type="InterPro" id="IPR018028">
    <property type="entry name" value="Catalase"/>
</dbReference>
<keyword evidence="2 7" id="KW-0575">Peroxidase</keyword>
<organism evidence="13 14">
    <name type="scientific">Beijerinckia indica subsp. indica (strain ATCC 9039 / DSM 1715 / NCIMB 8712)</name>
    <dbReference type="NCBI Taxonomy" id="395963"/>
    <lineage>
        <taxon>Bacteria</taxon>
        <taxon>Pseudomonadati</taxon>
        <taxon>Pseudomonadota</taxon>
        <taxon>Alphaproteobacteria</taxon>
        <taxon>Hyphomicrobiales</taxon>
        <taxon>Beijerinckiaceae</taxon>
        <taxon>Beijerinckia</taxon>
    </lineage>
</organism>
<reference evidence="13 14" key="2">
    <citation type="journal article" date="2010" name="J. Bacteriol.">
        <title>Complete genome sequence of Beijerinckia indica subsp. indica.</title>
        <authorList>
            <person name="Tamas I."/>
            <person name="Dedysh S.N."/>
            <person name="Liesack W."/>
            <person name="Stott M.B."/>
            <person name="Alam M."/>
            <person name="Murrell J.C."/>
            <person name="Dunfield P.F."/>
        </authorList>
    </citation>
    <scope>NUCLEOTIDE SEQUENCE [LARGE SCALE GENOMIC DNA]</scope>
    <source>
        <strain evidence="14">ATCC 9039 / DSM 1715 / NCIMB 8712</strain>
    </source>
</reference>
<feature type="active site" evidence="8">
    <location>
        <position position="73"/>
    </location>
</feature>
<dbReference type="KEGG" id="bid:Bind_1271"/>
<dbReference type="RefSeq" id="WP_012384269.1">
    <property type="nucleotide sequence ID" value="NC_010581.1"/>
</dbReference>
<dbReference type="PANTHER" id="PTHR11465">
    <property type="entry name" value="CATALASE"/>
    <property type="match status" value="1"/>
</dbReference>
<dbReference type="Pfam" id="PF00199">
    <property type="entry name" value="Catalase"/>
    <property type="match status" value="1"/>
</dbReference>
<keyword evidence="11" id="KW-0812">Transmembrane</keyword>
<dbReference type="HOGENOM" id="CLU_045961_1_0_5"/>
<evidence type="ECO:0000256" key="9">
    <source>
        <dbReference type="PIRSR" id="PIRSR000296-2"/>
    </source>
</evidence>
<evidence type="ECO:0000256" key="11">
    <source>
        <dbReference type="SAM" id="Phobius"/>
    </source>
</evidence>
<dbReference type="PRINTS" id="PR00067">
    <property type="entry name" value="CATALASE"/>
</dbReference>
<dbReference type="InterPro" id="IPR020835">
    <property type="entry name" value="Catalase_sf"/>
</dbReference>
<dbReference type="AlphaFoldDB" id="B2IJP0"/>
<evidence type="ECO:0000256" key="10">
    <source>
        <dbReference type="SAM" id="MobiDB-lite"/>
    </source>
</evidence>
<dbReference type="GO" id="GO:0042744">
    <property type="term" value="P:hydrogen peroxide catabolic process"/>
    <property type="evidence" value="ECO:0007669"/>
    <property type="project" value="TreeGrafter"/>
</dbReference>
<keyword evidence="11" id="KW-0472">Membrane</keyword>
<protein>
    <recommendedName>
        <fullName evidence="7">Catalase-related peroxidase</fullName>
        <ecNumber evidence="7">1.11.1.-</ecNumber>
    </recommendedName>
</protein>
<dbReference type="EMBL" id="CP001016">
    <property type="protein sequence ID" value="ACB94912.1"/>
    <property type="molecule type" value="Genomic_DNA"/>
</dbReference>
<evidence type="ECO:0000256" key="4">
    <source>
        <dbReference type="ARBA" id="ARBA00022723"/>
    </source>
</evidence>
<evidence type="ECO:0000256" key="5">
    <source>
        <dbReference type="ARBA" id="ARBA00023002"/>
    </source>
</evidence>
<evidence type="ECO:0000256" key="6">
    <source>
        <dbReference type="ARBA" id="ARBA00023004"/>
    </source>
</evidence>
<dbReference type="PROSITE" id="PS51402">
    <property type="entry name" value="CATALASE_3"/>
    <property type="match status" value="1"/>
</dbReference>
<comment type="function">
    <text evidence="7">Has an organic peroxide-dependent peroxidase activity.</text>
</comment>
<evidence type="ECO:0000256" key="8">
    <source>
        <dbReference type="PIRSR" id="PIRSR000296-1"/>
    </source>
</evidence>
<feature type="transmembrane region" description="Helical" evidence="11">
    <location>
        <begin position="20"/>
        <end position="45"/>
    </location>
</feature>
<keyword evidence="11" id="KW-1133">Transmembrane helix</keyword>
<keyword evidence="4 7" id="KW-0479">Metal-binding</keyword>
<keyword evidence="6 7" id="KW-0408">Iron</keyword>
<evidence type="ECO:0000256" key="2">
    <source>
        <dbReference type="ARBA" id="ARBA00022559"/>
    </source>
</evidence>
<evidence type="ECO:0000313" key="14">
    <source>
        <dbReference type="Proteomes" id="UP000001695"/>
    </source>
</evidence>
<dbReference type="InterPro" id="IPR011614">
    <property type="entry name" value="Catalase_core"/>
</dbReference>
<dbReference type="eggNOG" id="COG0753">
    <property type="taxonomic scope" value="Bacteria"/>
</dbReference>
<name>B2IJP0_BEII9</name>
<dbReference type="GO" id="GO:0004096">
    <property type="term" value="F:catalase activity"/>
    <property type="evidence" value="ECO:0007669"/>
    <property type="project" value="InterPro"/>
</dbReference>
<keyword evidence="3 7" id="KW-0349">Heme</keyword>
<dbReference type="Proteomes" id="UP000001695">
    <property type="component" value="Chromosome"/>
</dbReference>
<keyword evidence="5 7" id="KW-0560">Oxidoreductase</keyword>
<dbReference type="PANTHER" id="PTHR11465:SF9">
    <property type="entry name" value="CATALASE"/>
    <property type="match status" value="1"/>
</dbReference>
<comment type="cofactor">
    <cofactor evidence="7">
        <name>heme</name>
        <dbReference type="ChEBI" id="CHEBI:30413"/>
    </cofactor>
</comment>
<feature type="region of interest" description="Disordered" evidence="10">
    <location>
        <begin position="346"/>
        <end position="372"/>
    </location>
</feature>
<dbReference type="EC" id="1.11.1.-" evidence="7"/>
<reference evidence="14" key="1">
    <citation type="submission" date="2008-03" db="EMBL/GenBank/DDBJ databases">
        <title>Complete sequence of chromosome of Beijerinckia indica subsp. indica ATCC 9039.</title>
        <authorList>
            <consortium name="US DOE Joint Genome Institute"/>
            <person name="Copeland A."/>
            <person name="Lucas S."/>
            <person name="Lapidus A."/>
            <person name="Glavina del Rio T."/>
            <person name="Dalin E."/>
            <person name="Tice H."/>
            <person name="Bruce D."/>
            <person name="Goodwin L."/>
            <person name="Pitluck S."/>
            <person name="LaButti K."/>
            <person name="Schmutz J."/>
            <person name="Larimer F."/>
            <person name="Land M."/>
            <person name="Hauser L."/>
            <person name="Kyrpides N."/>
            <person name="Mikhailova N."/>
            <person name="Dunfield P.F."/>
            <person name="Dedysh S.N."/>
            <person name="Liesack W."/>
            <person name="Saw J.H."/>
            <person name="Alam M."/>
            <person name="Chen Y."/>
            <person name="Murrell J.C."/>
            <person name="Richardson P."/>
        </authorList>
    </citation>
    <scope>NUCLEOTIDE SEQUENCE [LARGE SCALE GENOMIC DNA]</scope>
    <source>
        <strain evidence="14">ATCC 9039 / DSM 1715 / NCIMB 8712</strain>
    </source>
</reference>
<dbReference type="Gene3D" id="1.20.1280.120">
    <property type="match status" value="1"/>
</dbReference>
<evidence type="ECO:0000256" key="7">
    <source>
        <dbReference type="PIRNR" id="PIRNR000296"/>
    </source>
</evidence>
<dbReference type="Gene3D" id="2.40.180.10">
    <property type="entry name" value="Catalase core domain"/>
    <property type="match status" value="1"/>
</dbReference>
<feature type="domain" description="Catalase core" evidence="12">
    <location>
        <begin position="28"/>
        <end position="371"/>
    </location>
</feature>
<dbReference type="GO" id="GO:0020037">
    <property type="term" value="F:heme binding"/>
    <property type="evidence" value="ECO:0007669"/>
    <property type="project" value="InterPro"/>
</dbReference>
<keyword evidence="14" id="KW-1185">Reference proteome</keyword>
<dbReference type="GO" id="GO:0005737">
    <property type="term" value="C:cytoplasm"/>
    <property type="evidence" value="ECO:0007669"/>
    <property type="project" value="TreeGrafter"/>
</dbReference>
<evidence type="ECO:0000256" key="1">
    <source>
        <dbReference type="ARBA" id="ARBA00005329"/>
    </source>
</evidence>
<sequence>MSQFPGPSKSAPAPLSSTALVLRFGVIGAIVCAGAAAFAYAGGWFSPARLTPSRLIETFQEVNGFYPGFRRNHAKGICFSGHFESNGQGADLSKASLFAPGRVTPVTGRFALAGGQPYAADAETTVRSMAVRFRLDNGEEWRTGMNDIPVFAVNTPEAFRDQLLAGRKDPATGKPDPAAMAAFLAAHPETARAAALIKARSISSGFDDDTYNGLNTFLFVNSAGVATPVRWSMVPIAPFISEEPEKTVKIDKDFLFVDLINEAGDHPLQWRLVVMVGKPGDPTMDATLPWPSEREHRELGSLTIESLQDEADGRCRDVNFDPLILPQGIEASDDPLLSARSAVYSQSFTRREGEPKTPSAVMMPNGTKGDKS</sequence>
<evidence type="ECO:0000259" key="12">
    <source>
        <dbReference type="SMART" id="SM01060"/>
    </source>
</evidence>
<dbReference type="GO" id="GO:0046872">
    <property type="term" value="F:metal ion binding"/>
    <property type="evidence" value="ECO:0007669"/>
    <property type="project" value="UniProtKB-KW"/>
</dbReference>
<dbReference type="STRING" id="395963.Bind_1271"/>
<dbReference type="CDD" id="cd08153">
    <property type="entry name" value="srpA_like"/>
    <property type="match status" value="1"/>
</dbReference>
<dbReference type="OrthoDB" id="255727at2"/>
<dbReference type="GO" id="GO:0042542">
    <property type="term" value="P:response to hydrogen peroxide"/>
    <property type="evidence" value="ECO:0007669"/>
    <property type="project" value="TreeGrafter"/>
</dbReference>
<accession>B2IJP0</accession>
<comment type="similarity">
    <text evidence="1 7">Belongs to the catalase family.</text>
</comment>
<dbReference type="SUPFAM" id="SSF56634">
    <property type="entry name" value="Heme-dependent catalase-like"/>
    <property type="match status" value="1"/>
</dbReference>
<gene>
    <name evidence="13" type="ordered locus">Bind_1271</name>
</gene>
<dbReference type="SMART" id="SM01060">
    <property type="entry name" value="Catalase"/>
    <property type="match status" value="1"/>
</dbReference>
<dbReference type="PIRSF" id="PIRSF000296">
    <property type="entry name" value="SrpA"/>
    <property type="match status" value="1"/>
</dbReference>
<evidence type="ECO:0000256" key="3">
    <source>
        <dbReference type="ARBA" id="ARBA00022617"/>
    </source>
</evidence>
<feature type="binding site" description="axial binding residue" evidence="9">
    <location>
        <position position="344"/>
    </location>
    <ligand>
        <name>heme</name>
        <dbReference type="ChEBI" id="CHEBI:30413"/>
    </ligand>
    <ligandPart>
        <name>Fe</name>
        <dbReference type="ChEBI" id="CHEBI:18248"/>
    </ligandPart>
</feature>
<dbReference type="InterPro" id="IPR024168">
    <property type="entry name" value="Catalase_SrpA-type_pred"/>
</dbReference>